<protein>
    <submittedName>
        <fullName evidence="1">Uncharacterized protein</fullName>
    </submittedName>
</protein>
<dbReference type="EMBL" id="BMQB01000001">
    <property type="protein sequence ID" value="GGJ77697.1"/>
    <property type="molecule type" value="Genomic_DNA"/>
</dbReference>
<name>A0A8J3B7A1_9ACTN</name>
<proteinExistence type="predicted"/>
<reference evidence="1" key="1">
    <citation type="journal article" date="2014" name="Int. J. Syst. Evol. Microbiol.">
        <title>Complete genome sequence of Corynebacterium casei LMG S-19264T (=DSM 44701T), isolated from a smear-ripened cheese.</title>
        <authorList>
            <consortium name="US DOE Joint Genome Institute (JGI-PGF)"/>
            <person name="Walter F."/>
            <person name="Albersmeier A."/>
            <person name="Kalinowski J."/>
            <person name="Ruckert C."/>
        </authorList>
    </citation>
    <scope>NUCLEOTIDE SEQUENCE</scope>
    <source>
        <strain evidence="1">JCM 3090</strain>
    </source>
</reference>
<dbReference type="AlphaFoldDB" id="A0A8J3B7A1"/>
<dbReference type="RefSeq" id="WP_189168311.1">
    <property type="nucleotide sequence ID" value="NZ_BMQB01000001.1"/>
</dbReference>
<organism evidence="1 2">
    <name type="scientific">Pilimelia anulata</name>
    <dbReference type="NCBI Taxonomy" id="53371"/>
    <lineage>
        <taxon>Bacteria</taxon>
        <taxon>Bacillati</taxon>
        <taxon>Actinomycetota</taxon>
        <taxon>Actinomycetes</taxon>
        <taxon>Micromonosporales</taxon>
        <taxon>Micromonosporaceae</taxon>
        <taxon>Pilimelia</taxon>
    </lineage>
</organism>
<sequence length="256" mass="26168">MTAPEPGTGDDRTGAGRIAAALTDETAGPARRAHLLGRLAGQLARGLRRGPRALLSGLADAVTDVVPHLPIRDAATLRRHHPELSGDALAARLVRNAANVTAGIGVAGGGIAAVEWAVPPTLLATPVLLGAETVAVVAVEVKLIGELHAVYGVPLPRALAPRTVALVQAWAGRRGFNPLAPGLGTGAVLGAAARDQLRAQLLRRFGRSLSTLAPLLAGAAVGGYLNHKATLALGRQVRDDLRRRAVSPAPGPADRP</sequence>
<reference evidence="1" key="2">
    <citation type="submission" date="2020-09" db="EMBL/GenBank/DDBJ databases">
        <authorList>
            <person name="Sun Q."/>
            <person name="Ohkuma M."/>
        </authorList>
    </citation>
    <scope>NUCLEOTIDE SEQUENCE</scope>
    <source>
        <strain evidence="1">JCM 3090</strain>
    </source>
</reference>
<accession>A0A8J3B7A1</accession>
<evidence type="ECO:0000313" key="2">
    <source>
        <dbReference type="Proteomes" id="UP000649739"/>
    </source>
</evidence>
<keyword evidence="2" id="KW-1185">Reference proteome</keyword>
<gene>
    <name evidence="1" type="ORF">GCM10010123_04680</name>
</gene>
<dbReference type="Proteomes" id="UP000649739">
    <property type="component" value="Unassembled WGS sequence"/>
</dbReference>
<comment type="caution">
    <text evidence="1">The sequence shown here is derived from an EMBL/GenBank/DDBJ whole genome shotgun (WGS) entry which is preliminary data.</text>
</comment>
<evidence type="ECO:0000313" key="1">
    <source>
        <dbReference type="EMBL" id="GGJ77697.1"/>
    </source>
</evidence>